<dbReference type="AlphaFoldDB" id="A0A3S2PTS0"/>
<protein>
    <recommendedName>
        <fullName evidence="4">Sushi domain-containing protein</fullName>
    </recommendedName>
</protein>
<reference evidence="2 3" key="2">
    <citation type="submission" date="2019-01" db="EMBL/GenBank/DDBJ databases">
        <title>A chromosome length genome reference of the Java medaka (oryzias javanicus).</title>
        <authorList>
            <person name="Herpin A."/>
            <person name="Takehana Y."/>
            <person name="Naruse K."/>
            <person name="Ansai S."/>
            <person name="Kawaguchi M."/>
        </authorList>
    </citation>
    <scope>NUCLEOTIDE SEQUENCE [LARGE SCALE GENOMIC DNA]</scope>
    <source>
        <strain evidence="2">RS831</strain>
        <tissue evidence="2">Whole body</tissue>
    </source>
</reference>
<gene>
    <name evidence="2" type="ORF">OJAV_G00183950</name>
</gene>
<organism evidence="2 3">
    <name type="scientific">Oryzias javanicus</name>
    <name type="common">Javanese ricefish</name>
    <name type="synonym">Aplocheilus javanicus</name>
    <dbReference type="NCBI Taxonomy" id="123683"/>
    <lineage>
        <taxon>Eukaryota</taxon>
        <taxon>Metazoa</taxon>
        <taxon>Chordata</taxon>
        <taxon>Craniata</taxon>
        <taxon>Vertebrata</taxon>
        <taxon>Euteleostomi</taxon>
        <taxon>Actinopterygii</taxon>
        <taxon>Neopterygii</taxon>
        <taxon>Teleostei</taxon>
        <taxon>Neoteleostei</taxon>
        <taxon>Acanthomorphata</taxon>
        <taxon>Ovalentaria</taxon>
        <taxon>Atherinomorphae</taxon>
        <taxon>Beloniformes</taxon>
        <taxon>Adrianichthyidae</taxon>
        <taxon>Oryziinae</taxon>
        <taxon>Oryzias</taxon>
    </lineage>
</organism>
<dbReference type="Proteomes" id="UP000283210">
    <property type="component" value="Chromosome 18"/>
</dbReference>
<feature type="chain" id="PRO_5018609622" description="Sushi domain-containing protein" evidence="1">
    <location>
        <begin position="18"/>
        <end position="333"/>
    </location>
</feature>
<accession>A0A3S2PTS0</accession>
<keyword evidence="3" id="KW-1185">Reference proteome</keyword>
<evidence type="ECO:0000313" key="3">
    <source>
        <dbReference type="Proteomes" id="UP000283210"/>
    </source>
</evidence>
<name>A0A3S2PTS0_ORYJA</name>
<sequence length="333" mass="36699">MLLPLLFLFAVPGLTDASFSFQIDNNTQVNTSDCPITYYGQEYTTVYTNFTGEHLFVCFNGYYTPEGNKDCIRVPNTDNKANFVLNNDDVPFYWRYATDMIQARVSTVTNNVTCYLHFYYTSDMILWGMGSQSVVYWHRAPQKFVSVLVNGDVVENVFGVQNNYSISDTSGCRILGLGVKPGTTRQIPDTCTFLTCSSTRIPSTKTCGPPGQCNGNGTFSNSSLDPSTLECVDVSDGQTPPPANTTVTPTQNVIVTKQTTPEPSTQSPTDESTVSTQLIPAGKNFVVALSIEISTILSLEDIKDEFLSQLKAEFVRRGLPPDLGLRILKSQRV</sequence>
<evidence type="ECO:0008006" key="4">
    <source>
        <dbReference type="Google" id="ProtNLM"/>
    </source>
</evidence>
<dbReference type="EMBL" id="CM012454">
    <property type="protein sequence ID" value="RVE60731.1"/>
    <property type="molecule type" value="Genomic_DNA"/>
</dbReference>
<feature type="signal peptide" evidence="1">
    <location>
        <begin position="1"/>
        <end position="17"/>
    </location>
</feature>
<evidence type="ECO:0000313" key="2">
    <source>
        <dbReference type="EMBL" id="RVE60731.1"/>
    </source>
</evidence>
<proteinExistence type="predicted"/>
<keyword evidence="1" id="KW-0732">Signal</keyword>
<evidence type="ECO:0000256" key="1">
    <source>
        <dbReference type="SAM" id="SignalP"/>
    </source>
</evidence>
<reference evidence="2 3" key="1">
    <citation type="submission" date="2018-11" db="EMBL/GenBank/DDBJ databases">
        <authorList>
            <person name="Lopez-Roques C."/>
            <person name="Donnadieu C."/>
            <person name="Bouchez O."/>
            <person name="Klopp C."/>
            <person name="Cabau C."/>
            <person name="Zahm M."/>
        </authorList>
    </citation>
    <scope>NUCLEOTIDE SEQUENCE [LARGE SCALE GENOMIC DNA]</scope>
    <source>
        <strain evidence="2">RS831</strain>
        <tissue evidence="2">Whole body</tissue>
    </source>
</reference>